<dbReference type="EMBL" id="AHAT01017031">
    <property type="status" value="NOT_ANNOTATED_CDS"/>
    <property type="molecule type" value="Genomic_DNA"/>
</dbReference>
<dbReference type="GO" id="GO:0004842">
    <property type="term" value="F:ubiquitin-protein transferase activity"/>
    <property type="evidence" value="ECO:0000318"/>
    <property type="project" value="GO_Central"/>
</dbReference>
<dbReference type="CDD" id="cd16780">
    <property type="entry name" value="mRING-HC-C3HC3D_LNX2"/>
    <property type="match status" value="1"/>
</dbReference>
<evidence type="ECO:0000256" key="4">
    <source>
        <dbReference type="PROSITE-ProRule" id="PRU00175"/>
    </source>
</evidence>
<reference evidence="9" key="1">
    <citation type="submission" date="2011-12" db="EMBL/GenBank/DDBJ databases">
        <title>The Draft Genome of Lepisosteus oculatus.</title>
        <authorList>
            <consortium name="The Broad Institute Genome Assembly &amp; Analysis Group"/>
            <consortium name="Computational R&amp;D Group"/>
            <consortium name="and Sequencing Platform"/>
            <person name="Di Palma F."/>
            <person name="Alfoldi J."/>
            <person name="Johnson J."/>
            <person name="Berlin A."/>
            <person name="Gnerre S."/>
            <person name="Jaffe D."/>
            <person name="MacCallum I."/>
            <person name="Young S."/>
            <person name="Walker B.J."/>
            <person name="Lander E.S."/>
            <person name="Lindblad-Toh K."/>
        </authorList>
    </citation>
    <scope>NUCLEOTIDE SEQUENCE [LARGE SCALE GENOMIC DNA]</scope>
</reference>
<feature type="region of interest" description="Disordered" evidence="5">
    <location>
        <begin position="407"/>
        <end position="433"/>
    </location>
</feature>
<feature type="domain" description="PDZ" evidence="7">
    <location>
        <begin position="323"/>
        <end position="406"/>
    </location>
</feature>
<dbReference type="GeneTree" id="ENSGT00940000164372"/>
<dbReference type="GO" id="GO:0031017">
    <property type="term" value="P:exocrine pancreas development"/>
    <property type="evidence" value="ECO:0007669"/>
    <property type="project" value="Ensembl"/>
</dbReference>
<dbReference type="HOGENOM" id="CLU_021213_0_0_1"/>
<reference evidence="8" key="2">
    <citation type="submission" date="2025-08" db="UniProtKB">
        <authorList>
            <consortium name="Ensembl"/>
        </authorList>
    </citation>
    <scope>IDENTIFICATION</scope>
</reference>
<dbReference type="STRING" id="7918.ENSLOCP00000018737"/>
<dbReference type="Proteomes" id="UP000018468">
    <property type="component" value="Linkage group LG7"/>
</dbReference>
<dbReference type="InterPro" id="IPR001478">
    <property type="entry name" value="PDZ"/>
</dbReference>
<name>W5NDM8_LEPOC</name>
<feature type="domain" description="PDZ" evidence="7">
    <location>
        <begin position="455"/>
        <end position="540"/>
    </location>
</feature>
<dbReference type="PANTHER" id="PTHR19964:SF41">
    <property type="entry name" value="LIGAND OF NUMB PROTEIN X 2-LIKE"/>
    <property type="match status" value="1"/>
</dbReference>
<dbReference type="Bgee" id="ENSLOCG00000015226">
    <property type="expression patterns" value="Expressed in zone of skin and 11 other cell types or tissues"/>
</dbReference>
<evidence type="ECO:0000256" key="2">
    <source>
        <dbReference type="ARBA" id="ARBA00022771"/>
    </source>
</evidence>
<dbReference type="eggNOG" id="KOG3528">
    <property type="taxonomic scope" value="Eukaryota"/>
</dbReference>
<dbReference type="PROSITE" id="PS50106">
    <property type="entry name" value="PDZ"/>
    <property type="match status" value="2"/>
</dbReference>
<dbReference type="InterPro" id="IPR017907">
    <property type="entry name" value="Znf_RING_CS"/>
</dbReference>
<protein>
    <submittedName>
        <fullName evidence="8">Ligand of numb-protein X 2b</fullName>
    </submittedName>
</protein>
<keyword evidence="1" id="KW-0479">Metal-binding</keyword>
<proteinExistence type="predicted"/>
<dbReference type="EMBL" id="AHAT01017029">
    <property type="status" value="NOT_ANNOTATED_CDS"/>
    <property type="molecule type" value="Genomic_DNA"/>
</dbReference>
<evidence type="ECO:0000313" key="9">
    <source>
        <dbReference type="Proteomes" id="UP000018468"/>
    </source>
</evidence>
<dbReference type="SUPFAM" id="SSF50156">
    <property type="entry name" value="PDZ domain-like"/>
    <property type="match status" value="3"/>
</dbReference>
<evidence type="ECO:0000256" key="1">
    <source>
        <dbReference type="ARBA" id="ARBA00022723"/>
    </source>
</evidence>
<evidence type="ECO:0000313" key="8">
    <source>
        <dbReference type="Ensembl" id="ENSLOCP00000018737.1"/>
    </source>
</evidence>
<dbReference type="SMART" id="SM00184">
    <property type="entry name" value="RING"/>
    <property type="match status" value="1"/>
</dbReference>
<reference evidence="8" key="3">
    <citation type="submission" date="2025-09" db="UniProtKB">
        <authorList>
            <consortium name="Ensembl"/>
        </authorList>
    </citation>
    <scope>IDENTIFICATION</scope>
</reference>
<dbReference type="InParanoid" id="W5NDM8"/>
<dbReference type="SMART" id="SM00228">
    <property type="entry name" value="PDZ"/>
    <property type="match status" value="3"/>
</dbReference>
<dbReference type="eggNOG" id="KOG0297">
    <property type="taxonomic scope" value="Eukaryota"/>
</dbReference>
<evidence type="ECO:0000259" key="7">
    <source>
        <dbReference type="PROSITE" id="PS50106"/>
    </source>
</evidence>
<dbReference type="InterPro" id="IPR051342">
    <property type="entry name" value="PDZ_scaffold"/>
</dbReference>
<dbReference type="Gene3D" id="2.30.42.10">
    <property type="match status" value="3"/>
</dbReference>
<dbReference type="Pfam" id="PF00595">
    <property type="entry name" value="PDZ"/>
    <property type="match status" value="2"/>
</dbReference>
<organism evidence="8 9">
    <name type="scientific">Lepisosteus oculatus</name>
    <name type="common">Spotted gar</name>
    <dbReference type="NCBI Taxonomy" id="7918"/>
    <lineage>
        <taxon>Eukaryota</taxon>
        <taxon>Metazoa</taxon>
        <taxon>Chordata</taxon>
        <taxon>Craniata</taxon>
        <taxon>Vertebrata</taxon>
        <taxon>Euteleostomi</taxon>
        <taxon>Actinopterygii</taxon>
        <taxon>Neopterygii</taxon>
        <taxon>Holostei</taxon>
        <taxon>Semionotiformes</taxon>
        <taxon>Lepisosteidae</taxon>
        <taxon>Lepisosteus</taxon>
    </lineage>
</organism>
<accession>W5NDM8</accession>
<dbReference type="CDD" id="cd06679">
    <property type="entry name" value="PDZ3_LNX1_2-like"/>
    <property type="match status" value="1"/>
</dbReference>
<keyword evidence="2 4" id="KW-0863">Zinc-finger</keyword>
<keyword evidence="3" id="KW-0862">Zinc</keyword>
<evidence type="ECO:0000259" key="6">
    <source>
        <dbReference type="PROSITE" id="PS50089"/>
    </source>
</evidence>
<dbReference type="PROSITE" id="PS50089">
    <property type="entry name" value="ZF_RING_2"/>
    <property type="match status" value="1"/>
</dbReference>
<dbReference type="InterPro" id="IPR018957">
    <property type="entry name" value="Znf_C3HC4_RING-type"/>
</dbReference>
<dbReference type="PROSITE" id="PS00518">
    <property type="entry name" value="ZF_RING_1"/>
    <property type="match status" value="1"/>
</dbReference>
<dbReference type="GO" id="GO:0070936">
    <property type="term" value="P:protein K48-linked ubiquitination"/>
    <property type="evidence" value="ECO:0007669"/>
    <property type="project" value="Ensembl"/>
</dbReference>
<feature type="domain" description="RING-type" evidence="6">
    <location>
        <begin position="45"/>
        <end position="83"/>
    </location>
</feature>
<dbReference type="FunFam" id="3.30.40.10:FF:000120">
    <property type="entry name" value="ligand of Numb protein X 2"/>
    <property type="match status" value="1"/>
</dbReference>
<dbReference type="CDD" id="cd06678">
    <property type="entry name" value="PDZ2_LNX1_2-like"/>
    <property type="match status" value="1"/>
</dbReference>
<dbReference type="Ensembl" id="ENSLOCT00000018769.1">
    <property type="protein sequence ID" value="ENSLOCP00000018737.1"/>
    <property type="gene ID" value="ENSLOCG00000015226.1"/>
</dbReference>
<dbReference type="PANTHER" id="PTHR19964">
    <property type="entry name" value="MULTIPLE PDZ DOMAIN PROTEIN"/>
    <property type="match status" value="1"/>
</dbReference>
<dbReference type="InterPro" id="IPR001841">
    <property type="entry name" value="Znf_RING"/>
</dbReference>
<dbReference type="InterPro" id="IPR013083">
    <property type="entry name" value="Znf_RING/FYVE/PHD"/>
</dbReference>
<dbReference type="Gene3D" id="3.30.40.10">
    <property type="entry name" value="Zinc/RING finger domain, C3HC4 (zinc finger)"/>
    <property type="match status" value="1"/>
</dbReference>
<dbReference type="GO" id="GO:0008270">
    <property type="term" value="F:zinc ion binding"/>
    <property type="evidence" value="ECO:0007669"/>
    <property type="project" value="UniProtKB-KW"/>
</dbReference>
<dbReference type="EMBL" id="AHAT01017030">
    <property type="status" value="NOT_ANNOTATED_CDS"/>
    <property type="molecule type" value="Genomic_DNA"/>
</dbReference>
<keyword evidence="9" id="KW-1185">Reference proteome</keyword>
<feature type="region of interest" description="Disordered" evidence="5">
    <location>
        <begin position="143"/>
        <end position="174"/>
    </location>
</feature>
<dbReference type="Pfam" id="PF00097">
    <property type="entry name" value="zf-C3HC4"/>
    <property type="match status" value="1"/>
</dbReference>
<evidence type="ECO:0000256" key="3">
    <source>
        <dbReference type="ARBA" id="ARBA00022833"/>
    </source>
</evidence>
<dbReference type="AlphaFoldDB" id="W5NDM8"/>
<feature type="compositionally biased region" description="Basic and acidic residues" evidence="5">
    <location>
        <begin position="143"/>
        <end position="160"/>
    </location>
</feature>
<dbReference type="SUPFAM" id="SSF57850">
    <property type="entry name" value="RING/U-box"/>
    <property type="match status" value="1"/>
</dbReference>
<dbReference type="InterPro" id="IPR036034">
    <property type="entry name" value="PDZ_sf"/>
</dbReference>
<evidence type="ECO:0000256" key="5">
    <source>
        <dbReference type="SAM" id="MobiDB-lite"/>
    </source>
</evidence>
<dbReference type="FunCoup" id="W5NDM8">
    <property type="interactions" value="2"/>
</dbReference>
<sequence>ANMTEPKPPAPLTWGQVCKECGQAHGSQESHLYDYQDEVDDELVCHICLQPLLRPMDTPCGHTYCFQCLSSFLQEQDFCPVDRQRLQLPQCRQSSLLVRNLLDKLTVLCPYHSSCQQSMQRCELQPHLHNRCPGFRKLREEAERRKRPHWNEAKSVKSEGEPAAEAKPISLRNSGLTRPEHSLCFVGSGYADMCTHGSRCAGSRNASCKMQSLFFPKTFQSIFLLVLNRGVQSSLLADALLLMPSQRSAAAVVWPRVNGEGLTEVNDVNVASVPHGEAISVLRRPCASLRITVMQEKGFSTRSARPELPSASPPAPAPGTVIQVALLKRDRSEPLGIKLIRKSEEPGVFILDLLPGGLADKDGKLRNNDKVLAINGHDLRHGTPESAAQIIQQSEARVNFVVMRPAEPPGRGVAEGSPGSEGASRGARRPEPQYYRRRSMFLKDPPGGFSSREKTVSLKKEPRMSLGITISGGRDSRSRVPVYITSVQPVGCLHHDGTIHTGDVLLSINGVDLTQLTYNEAVSALKAQASQSSVVLKVVETLSGDPQEEEGSDEEGQEDMEVLEPRDEAISWVPLWTSWLGLPRASHYRIYKKSLIESYNHFFFFFFLQEEWKKNNNFVSRCCWRGSVWCGDEIVAVNGAATGGMNNSSLIPMLKLQKNQVTLTVVSWPGSLV</sequence>